<proteinExistence type="predicted"/>
<dbReference type="Proteomes" id="UP001433508">
    <property type="component" value="Unassembled WGS sequence"/>
</dbReference>
<name>A0ACC3T4S7_LIPKO</name>
<gene>
    <name evidence="1" type="ORF">V1525DRAFT_340596</name>
</gene>
<keyword evidence="1" id="KW-0675">Receptor</keyword>
<comment type="caution">
    <text evidence="1">The sequence shown here is derived from an EMBL/GenBank/DDBJ whole genome shotgun (WGS) entry which is preliminary data.</text>
</comment>
<sequence>MINAPLFFCGVLSFFLSITPFFWNFRHSNLSATIFVIYVIVANITVIIEASLYGGPDVSTYWEGKGLCDIIARLPHVCGIGIICSLASMSRTLARILSKNVTLSFTVAQKRRELAVELLLCVGIPAVCLATFYIYQPYRYGLLQYSGCIVGFDTTWVSFWLYTFWQPFFPALAAVYCGITVYRYFQRRRQFREVLRSSQSGLTVARFARLLFFCITVMLVELPLAILTLVDNVRPGIDEFDFTKEHADWNTIPRIPASVTRKDFYYFTIVSVLLFVYFGFGVDARNIYHDWLVGLGLRNLFPNWKWLAKNYNDTASTGTQSLQSTCMSRPTRFDSWDAMTDVELGIEFGDKFSNMDSNSAFVVGGVQNPDTARIENSVPTAGTEPQLLDKAVKIKYEVRIEK</sequence>
<keyword evidence="2" id="KW-1185">Reference proteome</keyword>
<evidence type="ECO:0000313" key="1">
    <source>
        <dbReference type="EMBL" id="KAK9238947.1"/>
    </source>
</evidence>
<reference evidence="2" key="1">
    <citation type="journal article" date="2024" name="Front. Bioeng. Biotechnol.">
        <title>Genome-scale model development and genomic sequencing of the oleaginous clade Lipomyces.</title>
        <authorList>
            <person name="Czajka J.J."/>
            <person name="Han Y."/>
            <person name="Kim J."/>
            <person name="Mondo S.J."/>
            <person name="Hofstad B.A."/>
            <person name="Robles A."/>
            <person name="Haridas S."/>
            <person name="Riley R."/>
            <person name="LaButti K."/>
            <person name="Pangilinan J."/>
            <person name="Andreopoulos W."/>
            <person name="Lipzen A."/>
            <person name="Yan J."/>
            <person name="Wang M."/>
            <person name="Ng V."/>
            <person name="Grigoriev I.V."/>
            <person name="Spatafora J.W."/>
            <person name="Magnuson J.K."/>
            <person name="Baker S.E."/>
            <person name="Pomraning K.R."/>
        </authorList>
    </citation>
    <scope>NUCLEOTIDE SEQUENCE [LARGE SCALE GENOMIC DNA]</scope>
    <source>
        <strain evidence="2">CBS 7786</strain>
    </source>
</reference>
<evidence type="ECO:0000313" key="2">
    <source>
        <dbReference type="Proteomes" id="UP001433508"/>
    </source>
</evidence>
<dbReference type="EMBL" id="MU971351">
    <property type="protein sequence ID" value="KAK9238947.1"/>
    <property type="molecule type" value="Genomic_DNA"/>
</dbReference>
<organism evidence="1 2">
    <name type="scientific">Lipomyces kononenkoae</name>
    <name type="common">Yeast</name>
    <dbReference type="NCBI Taxonomy" id="34357"/>
    <lineage>
        <taxon>Eukaryota</taxon>
        <taxon>Fungi</taxon>
        <taxon>Dikarya</taxon>
        <taxon>Ascomycota</taxon>
        <taxon>Saccharomycotina</taxon>
        <taxon>Lipomycetes</taxon>
        <taxon>Lipomycetales</taxon>
        <taxon>Lipomycetaceae</taxon>
        <taxon>Lipomyces</taxon>
    </lineage>
</organism>
<protein>
    <submittedName>
        <fullName evidence="1">Pheromone A receptor-domain-containing protein</fullName>
    </submittedName>
</protein>
<accession>A0ACC3T4S7</accession>